<organism evidence="2 3">
    <name type="scientific">Rhizoctonia solani</name>
    <dbReference type="NCBI Taxonomy" id="456999"/>
    <lineage>
        <taxon>Eukaryota</taxon>
        <taxon>Fungi</taxon>
        <taxon>Dikarya</taxon>
        <taxon>Basidiomycota</taxon>
        <taxon>Agaricomycotina</taxon>
        <taxon>Agaricomycetes</taxon>
        <taxon>Cantharellales</taxon>
        <taxon>Ceratobasidiaceae</taxon>
        <taxon>Rhizoctonia</taxon>
    </lineage>
</organism>
<dbReference type="Gene3D" id="1.20.1280.50">
    <property type="match status" value="1"/>
</dbReference>
<comment type="caution">
    <text evidence="2">The sequence shown here is derived from an EMBL/GenBank/DDBJ whole genome shotgun (WGS) entry which is preliminary data.</text>
</comment>
<evidence type="ECO:0000313" key="3">
    <source>
        <dbReference type="Proteomes" id="UP000663850"/>
    </source>
</evidence>
<reference evidence="2" key="1">
    <citation type="submission" date="2021-01" db="EMBL/GenBank/DDBJ databases">
        <authorList>
            <person name="Kaushik A."/>
        </authorList>
    </citation>
    <scope>NUCLEOTIDE SEQUENCE</scope>
    <source>
        <strain evidence="2">Type strain: AG8-Rh-89/</strain>
    </source>
</reference>
<name>A0A8H3D0Q1_9AGAM</name>
<feature type="domain" description="F-box" evidence="1">
    <location>
        <begin position="41"/>
        <end position="82"/>
    </location>
</feature>
<dbReference type="Proteomes" id="UP000663850">
    <property type="component" value="Unassembled WGS sequence"/>
</dbReference>
<dbReference type="GO" id="GO:0019005">
    <property type="term" value="C:SCF ubiquitin ligase complex"/>
    <property type="evidence" value="ECO:0007669"/>
    <property type="project" value="TreeGrafter"/>
</dbReference>
<dbReference type="SUPFAM" id="SSF81383">
    <property type="entry name" value="F-box domain"/>
    <property type="match status" value="1"/>
</dbReference>
<dbReference type="InterPro" id="IPR001810">
    <property type="entry name" value="F-box_dom"/>
</dbReference>
<dbReference type="SUPFAM" id="SSF69322">
    <property type="entry name" value="Tricorn protease domain 2"/>
    <property type="match status" value="1"/>
</dbReference>
<gene>
    <name evidence="2" type="ORF">RDB_LOCUS93028</name>
</gene>
<dbReference type="PANTHER" id="PTHR12874">
    <property type="entry name" value="F-BOX ONLY PROTEIN 48-RELATED"/>
    <property type="match status" value="1"/>
</dbReference>
<accession>A0A8H3D0Q1</accession>
<protein>
    <recommendedName>
        <fullName evidence="1">F-box domain-containing protein</fullName>
    </recommendedName>
</protein>
<dbReference type="PANTHER" id="PTHR12874:SF23">
    <property type="entry name" value="F-BOX PROTEIN GID2"/>
    <property type="match status" value="1"/>
</dbReference>
<dbReference type="GO" id="GO:0031146">
    <property type="term" value="P:SCF-dependent proteasomal ubiquitin-dependent protein catabolic process"/>
    <property type="evidence" value="ECO:0007669"/>
    <property type="project" value="TreeGrafter"/>
</dbReference>
<evidence type="ECO:0000313" key="2">
    <source>
        <dbReference type="EMBL" id="CAE6499069.1"/>
    </source>
</evidence>
<dbReference type="GO" id="GO:0005737">
    <property type="term" value="C:cytoplasm"/>
    <property type="evidence" value="ECO:0007669"/>
    <property type="project" value="TreeGrafter"/>
</dbReference>
<dbReference type="EMBL" id="CAJMWZ010005002">
    <property type="protein sequence ID" value="CAE6499069.1"/>
    <property type="molecule type" value="Genomic_DNA"/>
</dbReference>
<dbReference type="InterPro" id="IPR015943">
    <property type="entry name" value="WD40/YVTN_repeat-like_dom_sf"/>
</dbReference>
<dbReference type="Gene3D" id="2.130.10.10">
    <property type="entry name" value="YVTN repeat-like/Quinoprotein amine dehydrogenase"/>
    <property type="match status" value="1"/>
</dbReference>
<dbReference type="Pfam" id="PF12937">
    <property type="entry name" value="F-box-like"/>
    <property type="match status" value="1"/>
</dbReference>
<evidence type="ECO:0000259" key="1">
    <source>
        <dbReference type="Pfam" id="PF12937"/>
    </source>
</evidence>
<dbReference type="InterPro" id="IPR036047">
    <property type="entry name" value="F-box-like_dom_sf"/>
</dbReference>
<dbReference type="AlphaFoldDB" id="A0A8H3D0Q1"/>
<proteinExistence type="predicted"/>
<sequence length="565" mass="62860">MPKRSRSPLLGSIISVKYAHTSSAKCPKQLPVPNFDTISSDETVLAIFTFLDPYDLCSAQLVNKHWSRLATDNHLWRIMFLREFSQSRLRGSRGFTATNREIKPLPSRAHSRTEKWRLDHDLPENYTNWRWMFRISSNWSRGRCTATVQRASAHPGDLHSYLPSSYTPLDGTMDSDRCLDSSRAAHILLVGDTTIYASGQTSPAPTVYIFRDCINSGLQIRHDPSPGSLVSVTTVCLDHSSGGTRLAIFYSDHSWTICTVDYERRHVAIDYSSTSRSGAAIINAAFHHPILVTLSSSFRMCIYYLQTPLAAPILKHTLSSYSGFTPLTMTLARYRTPDQYRILLAHASPIYPAHWSPSVTDITISTQPSSDSSPSDTLSPLLHGSPHVRILSSSSTTNQLPTGWIPDGTPDGIPEELRLRWLRKVSHVSGIQTDGKFVVFASEDGGIQVYRLLRNARLIYERTLFPPNHAPSPRALSVADSRCVCATGDGGLWVWDLESGIGIRATAIRSSSKPNWQDSKLMETSRSSTSDSISKPPAILRLAFDTHKIVAIDVNEGVHTYNFDT</sequence>